<keyword evidence="2" id="KW-1185">Reference proteome</keyword>
<sequence>MPGARGGGSSSGSSNPAFEDISLIAPRASSRFHLSRFLAIYVAISSSPKVSSRYHSSNYLPEDKEVILPIIHYRYQIGSDIFHIPVSLEEHSNNLLSEKLYSIVFKRMRIKGLDRGT</sequence>
<gene>
    <name evidence="1" type="ORF">NTJ_05711</name>
</gene>
<accession>A0ABN7ARB7</accession>
<evidence type="ECO:0000313" key="1">
    <source>
        <dbReference type="EMBL" id="BES92902.1"/>
    </source>
</evidence>
<dbReference type="EMBL" id="AP028912">
    <property type="protein sequence ID" value="BES92902.1"/>
    <property type="molecule type" value="Genomic_DNA"/>
</dbReference>
<proteinExistence type="predicted"/>
<organism evidence="1 2">
    <name type="scientific">Nesidiocoris tenuis</name>
    <dbReference type="NCBI Taxonomy" id="355587"/>
    <lineage>
        <taxon>Eukaryota</taxon>
        <taxon>Metazoa</taxon>
        <taxon>Ecdysozoa</taxon>
        <taxon>Arthropoda</taxon>
        <taxon>Hexapoda</taxon>
        <taxon>Insecta</taxon>
        <taxon>Pterygota</taxon>
        <taxon>Neoptera</taxon>
        <taxon>Paraneoptera</taxon>
        <taxon>Hemiptera</taxon>
        <taxon>Heteroptera</taxon>
        <taxon>Panheteroptera</taxon>
        <taxon>Cimicomorpha</taxon>
        <taxon>Miridae</taxon>
        <taxon>Dicyphina</taxon>
        <taxon>Nesidiocoris</taxon>
    </lineage>
</organism>
<name>A0ABN7ARB7_9HEMI</name>
<dbReference type="Proteomes" id="UP001307889">
    <property type="component" value="Chromosome 4"/>
</dbReference>
<reference evidence="1 2" key="1">
    <citation type="submission" date="2023-09" db="EMBL/GenBank/DDBJ databases">
        <title>Nesidiocoris tenuis whole genome shotgun sequence.</title>
        <authorList>
            <person name="Shibata T."/>
            <person name="Shimoda M."/>
            <person name="Kobayashi T."/>
            <person name="Uehara T."/>
        </authorList>
    </citation>
    <scope>NUCLEOTIDE SEQUENCE [LARGE SCALE GENOMIC DNA]</scope>
    <source>
        <strain evidence="1 2">Japan</strain>
    </source>
</reference>
<protein>
    <submittedName>
        <fullName evidence="1">Uncharacterized protein</fullName>
    </submittedName>
</protein>
<evidence type="ECO:0000313" key="2">
    <source>
        <dbReference type="Proteomes" id="UP001307889"/>
    </source>
</evidence>